<name>A0A7H9B5M5_ZYGMR</name>
<feature type="transmembrane region" description="Helical" evidence="1">
    <location>
        <begin position="468"/>
        <end position="487"/>
    </location>
</feature>
<dbReference type="Pfam" id="PF03815">
    <property type="entry name" value="LCCL"/>
    <property type="match status" value="1"/>
</dbReference>
<feature type="transmembrane region" description="Helical" evidence="1">
    <location>
        <begin position="393"/>
        <end position="413"/>
    </location>
</feature>
<dbReference type="KEGG" id="zmk:HG535_0E03430"/>
<feature type="domain" description="LCCL" evidence="2">
    <location>
        <begin position="171"/>
        <end position="271"/>
    </location>
</feature>
<dbReference type="InterPro" id="IPR004043">
    <property type="entry name" value="LCCL"/>
</dbReference>
<accession>A0A7H9B5M5</accession>
<keyword evidence="1" id="KW-0812">Transmembrane</keyword>
<gene>
    <name evidence="3" type="ORF">HG535_0E03430</name>
</gene>
<keyword evidence="1" id="KW-1133">Transmembrane helix</keyword>
<feature type="transmembrane region" description="Helical" evidence="1">
    <location>
        <begin position="507"/>
        <end position="525"/>
    </location>
</feature>
<evidence type="ECO:0000256" key="1">
    <source>
        <dbReference type="SAM" id="Phobius"/>
    </source>
</evidence>
<dbReference type="AlphaFoldDB" id="A0A7H9B5M5"/>
<dbReference type="PANTHER" id="PTHR31331">
    <property type="entry name" value="LCCL DOMAIN PROTEIN (AFU_ORTHOLOGUE AFUA_5G08630)"/>
    <property type="match status" value="1"/>
</dbReference>
<organism evidence="3 4">
    <name type="scientific">Zygotorulaspora mrakii</name>
    <name type="common">Zygosaccharomyces mrakii</name>
    <dbReference type="NCBI Taxonomy" id="42260"/>
    <lineage>
        <taxon>Eukaryota</taxon>
        <taxon>Fungi</taxon>
        <taxon>Dikarya</taxon>
        <taxon>Ascomycota</taxon>
        <taxon>Saccharomycotina</taxon>
        <taxon>Saccharomycetes</taxon>
        <taxon>Saccharomycetales</taxon>
        <taxon>Saccharomycetaceae</taxon>
        <taxon>Zygotorulaspora</taxon>
    </lineage>
</organism>
<dbReference type="OrthoDB" id="441660at2759"/>
<feature type="transmembrane region" description="Helical" evidence="1">
    <location>
        <begin position="331"/>
        <end position="347"/>
    </location>
</feature>
<evidence type="ECO:0000259" key="2">
    <source>
        <dbReference type="Pfam" id="PF03815"/>
    </source>
</evidence>
<keyword evidence="1" id="KW-0472">Membrane</keyword>
<proteinExistence type="predicted"/>
<dbReference type="InterPro" id="IPR051957">
    <property type="entry name" value="CRISP-LCCL_domain"/>
</dbReference>
<dbReference type="Gene3D" id="2.170.130.20">
    <property type="entry name" value="LCCL-like domain"/>
    <property type="match status" value="1"/>
</dbReference>
<sequence>MKMVATFKGSLEEAFTDVPGGDRSYSKNKEVSIPLEDLDAEGRPWTSDTSDGDTWRFRRKSNPLKRFFHRLWSGPEEVRDERPQFSNAVISYLDELPKNKFNSRLSSFSLRILALIVYVTIWFGVLYSLLYPYLVRAPFFHSNGESTPIITLTCNSYLNWAGTNNACGLNAEKCGPFTDREYYIRCPALCDRQGWTFTAMAVGDQRIKYTGYEIGGGTKNDNQESDELSYPYRADSYPCSAAIHAGVISPYSGGCAKLTMDGPQKSFPKAKGTLGQWSVNFDSFFPGSFSFRSYQEGIASGCYDPRVLVVVLNILFGLPVLYLYDSIISYWLLSLVGYWTVALALDPPVLSDPHNAESVYVLLSVAFQRLLPLCFILYVIWKCASKRTMEDGSPVLKVFAWYPTFWLGIMNNVTFDRLPVDRLTMHDLKEESGALTAVASIITTILICAIIQAYALWKSGRFQKYFKIYISMIVGLCLLSSIPGMTLRIHHYILGMILIPGCATRGFSAYLFQGILLGLFISGVARWDFASIVETNLSLLRGEAGVSLKPPIFDFGESFNHRISWHMGPNVTSVDPTGNIDGFSLLINDFEVYVGKNESVDLDILMSENEVLGSMMDQMVSNADDGLKLYMRVAQASTRSPDSIRGDYTNAGILEWPQGVWHEPKPGVS</sequence>
<protein>
    <recommendedName>
        <fullName evidence="2">LCCL domain-containing protein</fullName>
    </recommendedName>
</protein>
<keyword evidence="4" id="KW-1185">Reference proteome</keyword>
<feature type="transmembrane region" description="Helical" evidence="1">
    <location>
        <begin position="307"/>
        <end position="324"/>
    </location>
</feature>
<dbReference type="RefSeq" id="XP_037144986.1">
    <property type="nucleotide sequence ID" value="XM_037289091.1"/>
</dbReference>
<feature type="transmembrane region" description="Helical" evidence="1">
    <location>
        <begin position="359"/>
        <end position="381"/>
    </location>
</feature>
<dbReference type="EMBL" id="CP058608">
    <property type="protein sequence ID" value="QLG73259.1"/>
    <property type="molecule type" value="Genomic_DNA"/>
</dbReference>
<dbReference type="InterPro" id="IPR036609">
    <property type="entry name" value="LCCL_sf"/>
</dbReference>
<dbReference type="GeneID" id="59237001"/>
<evidence type="ECO:0000313" key="4">
    <source>
        <dbReference type="Proteomes" id="UP000509704"/>
    </source>
</evidence>
<dbReference type="PANTHER" id="PTHR31331:SF1">
    <property type="entry name" value="CYSTEINE RICH SECRETORY PROTEIN LCCL DOMAIN CONTAINING 2"/>
    <property type="match status" value="1"/>
</dbReference>
<feature type="transmembrane region" description="Helical" evidence="1">
    <location>
        <begin position="108"/>
        <end position="134"/>
    </location>
</feature>
<dbReference type="Proteomes" id="UP000509704">
    <property type="component" value="Chromosome 5"/>
</dbReference>
<dbReference type="SUPFAM" id="SSF69848">
    <property type="entry name" value="LCCL domain"/>
    <property type="match status" value="1"/>
</dbReference>
<evidence type="ECO:0000313" key="3">
    <source>
        <dbReference type="EMBL" id="QLG73259.1"/>
    </source>
</evidence>
<feature type="transmembrane region" description="Helical" evidence="1">
    <location>
        <begin position="433"/>
        <end position="456"/>
    </location>
</feature>
<reference evidence="3 4" key="1">
    <citation type="submission" date="2020-07" db="EMBL/GenBank/DDBJ databases">
        <title>The yeast mating-type switching endonuclease HO is a domesticated member of an unorthodox homing genetic element family.</title>
        <authorList>
            <person name="Coughlan A.Y."/>
            <person name="Lombardi L."/>
            <person name="Braun-Galleani S."/>
            <person name="Martos A.R."/>
            <person name="Galeote V."/>
            <person name="Bigey F."/>
            <person name="Dequin S."/>
            <person name="Byrne K.P."/>
            <person name="Wolfe K.H."/>
        </authorList>
    </citation>
    <scope>NUCLEOTIDE SEQUENCE [LARGE SCALE GENOMIC DNA]</scope>
    <source>
        <strain evidence="3 4">NRRL Y-6702</strain>
    </source>
</reference>